<dbReference type="Proteomes" id="UP001244341">
    <property type="component" value="Chromosome 6b"/>
</dbReference>
<dbReference type="Gene3D" id="3.30.1390.10">
    <property type="match status" value="1"/>
</dbReference>
<keyword evidence="8" id="KW-1185">Reference proteome</keyword>
<dbReference type="InterPro" id="IPR013823">
    <property type="entry name" value="Ribosomal_bL12_C"/>
</dbReference>
<evidence type="ECO:0000259" key="6">
    <source>
        <dbReference type="Pfam" id="PF16320"/>
    </source>
</evidence>
<evidence type="ECO:0000313" key="8">
    <source>
        <dbReference type="Proteomes" id="UP001244341"/>
    </source>
</evidence>
<dbReference type="InterPro" id="IPR036235">
    <property type="entry name" value="Ribosomal_bL12_oligo_N_sf"/>
</dbReference>
<dbReference type="PANTHER" id="PTHR45987">
    <property type="entry name" value="39S RIBOSOMAL PROTEIN L12"/>
    <property type="match status" value="1"/>
</dbReference>
<evidence type="ECO:0000256" key="4">
    <source>
        <dbReference type="SAM" id="MobiDB-lite"/>
    </source>
</evidence>
<dbReference type="InterPro" id="IPR014719">
    <property type="entry name" value="Ribosomal_bL12_C/ClpS-like"/>
</dbReference>
<proteinExistence type="inferred from homology"/>
<comment type="similarity">
    <text evidence="1">Belongs to the bacterial ribosomal protein bL12 family.</text>
</comment>
<dbReference type="InterPro" id="IPR008932">
    <property type="entry name" value="Ribosomal_bL12_oligo"/>
</dbReference>
<evidence type="ECO:0000256" key="1">
    <source>
        <dbReference type="ARBA" id="ARBA00007197"/>
    </source>
</evidence>
<organism evidence="7 8">
    <name type="scientific">Tetradesmus obliquus</name>
    <name type="common">Green alga</name>
    <name type="synonym">Acutodesmus obliquus</name>
    <dbReference type="NCBI Taxonomy" id="3088"/>
    <lineage>
        <taxon>Eukaryota</taxon>
        <taxon>Viridiplantae</taxon>
        <taxon>Chlorophyta</taxon>
        <taxon>core chlorophytes</taxon>
        <taxon>Chlorophyceae</taxon>
        <taxon>CS clade</taxon>
        <taxon>Sphaeropleales</taxon>
        <taxon>Scenedesmaceae</taxon>
        <taxon>Tetradesmus</taxon>
    </lineage>
</organism>
<dbReference type="Gene3D" id="1.20.5.710">
    <property type="entry name" value="Single helix bin"/>
    <property type="match status" value="1"/>
</dbReference>
<evidence type="ECO:0000313" key="7">
    <source>
        <dbReference type="EMBL" id="WIA15301.1"/>
    </source>
</evidence>
<keyword evidence="3" id="KW-0687">Ribonucleoprotein</keyword>
<evidence type="ECO:0000256" key="2">
    <source>
        <dbReference type="ARBA" id="ARBA00022980"/>
    </source>
</evidence>
<dbReference type="CDD" id="cd00387">
    <property type="entry name" value="Ribosomal_L7_L12"/>
    <property type="match status" value="1"/>
</dbReference>
<name>A0ABY8U5N2_TETOB</name>
<evidence type="ECO:0008006" key="9">
    <source>
        <dbReference type="Google" id="ProtNLM"/>
    </source>
</evidence>
<feature type="compositionally biased region" description="Basic and acidic residues" evidence="4">
    <location>
        <begin position="94"/>
        <end position="107"/>
    </location>
</feature>
<feature type="compositionally biased region" description="Polar residues" evidence="4">
    <location>
        <begin position="1"/>
        <end position="11"/>
    </location>
</feature>
<reference evidence="7 8" key="1">
    <citation type="submission" date="2023-05" db="EMBL/GenBank/DDBJ databases">
        <title>A 100% complete, gapless, phased diploid assembly of the Scenedesmus obliquus UTEX 3031 genome.</title>
        <authorList>
            <person name="Biondi T.C."/>
            <person name="Hanschen E.R."/>
            <person name="Kwon T."/>
            <person name="Eng W."/>
            <person name="Kruse C.P.S."/>
            <person name="Koehler S.I."/>
            <person name="Kunde Y."/>
            <person name="Gleasner C.D."/>
            <person name="You Mak K.T."/>
            <person name="Polle J."/>
            <person name="Hovde B.T."/>
            <person name="Starkenburg S.R."/>
        </authorList>
    </citation>
    <scope>NUCLEOTIDE SEQUENCE [LARGE SCALE GENOMIC DNA]</scope>
    <source>
        <strain evidence="7 8">DOE0152z</strain>
    </source>
</reference>
<accession>A0ABY8U5N2</accession>
<dbReference type="HAMAP" id="MF_00368">
    <property type="entry name" value="Ribosomal_bL12"/>
    <property type="match status" value="1"/>
</dbReference>
<feature type="domain" description="Large ribosomal subunit protein bL12 C-terminal" evidence="5">
    <location>
        <begin position="105"/>
        <end position="171"/>
    </location>
</feature>
<dbReference type="InterPro" id="IPR000206">
    <property type="entry name" value="Ribosomal_bL12"/>
</dbReference>
<gene>
    <name evidence="7" type="ORF">OEZ85_001969</name>
</gene>
<feature type="compositionally biased region" description="Low complexity" evidence="4">
    <location>
        <begin position="12"/>
        <end position="24"/>
    </location>
</feature>
<dbReference type="NCBIfam" id="TIGR00855">
    <property type="entry name" value="L12"/>
    <property type="match status" value="1"/>
</dbReference>
<dbReference type="EMBL" id="CP126213">
    <property type="protein sequence ID" value="WIA15301.1"/>
    <property type="molecule type" value="Genomic_DNA"/>
</dbReference>
<feature type="region of interest" description="Disordered" evidence="4">
    <location>
        <begin position="1"/>
        <end position="34"/>
    </location>
</feature>
<feature type="domain" description="Large ribosomal subunit protein bL12 oligomerization" evidence="6">
    <location>
        <begin position="35"/>
        <end position="87"/>
    </location>
</feature>
<evidence type="ECO:0000256" key="3">
    <source>
        <dbReference type="ARBA" id="ARBA00023274"/>
    </source>
</evidence>
<feature type="region of interest" description="Disordered" evidence="4">
    <location>
        <begin position="88"/>
        <end position="107"/>
    </location>
</feature>
<dbReference type="Pfam" id="PF16320">
    <property type="entry name" value="Ribosomal_L12_N"/>
    <property type="match status" value="1"/>
</dbReference>
<dbReference type="Pfam" id="PF00542">
    <property type="entry name" value="Ribosomal_L12"/>
    <property type="match status" value="1"/>
</dbReference>
<dbReference type="PANTHER" id="PTHR45987:SF4">
    <property type="entry name" value="LARGE RIBOSOMAL SUBUNIT PROTEIN BL12M"/>
    <property type="match status" value="1"/>
</dbReference>
<sequence>MQQALSQAGSWQQQRAFAQPAAQEDAAEPEEVPPKIKQLATDIMALSILECSQLSNILREKLGIPKGAAAMPMMAMPAAMPAAGGAAAAADAAAPKEEKKEKTEFDVKLDSFTPEGKIKVIKEIRALTNLGLKEAKELVEKAPVVIKTGVSKADAEAMQKQLEAVGGKVVME</sequence>
<keyword evidence="2" id="KW-0689">Ribosomal protein</keyword>
<dbReference type="SUPFAM" id="SSF48300">
    <property type="entry name" value="Ribosomal protein L7/12, oligomerisation (N-terminal) domain"/>
    <property type="match status" value="1"/>
</dbReference>
<dbReference type="SUPFAM" id="SSF54736">
    <property type="entry name" value="ClpS-like"/>
    <property type="match status" value="1"/>
</dbReference>
<evidence type="ECO:0000259" key="5">
    <source>
        <dbReference type="Pfam" id="PF00542"/>
    </source>
</evidence>
<protein>
    <recommendedName>
        <fullName evidence="9">Ribosomal protein L7/L12 C-terminal domain-containing protein</fullName>
    </recommendedName>
</protein>